<dbReference type="AlphaFoldDB" id="A0A9E8MVH8"/>
<evidence type="ECO:0000313" key="3">
    <source>
        <dbReference type="EMBL" id="WAC01720.1"/>
    </source>
</evidence>
<dbReference type="GO" id="GO:0004553">
    <property type="term" value="F:hydrolase activity, hydrolyzing O-glycosyl compounds"/>
    <property type="evidence" value="ECO:0007669"/>
    <property type="project" value="UniProtKB-ARBA"/>
</dbReference>
<sequence>MACDGSYCVPTFTDQVYPITNISFAGINRTTTNTTPGGASTQGFCNTANVQQGDTYTLTMQANCGGNNRFYEKAYFDWNQNGTFGDAANEIYYMGSLYGTYGNDGVTLSYPIDVPVGASTGNTRMRVMHRFNGYSANACQTGAGYGQAEDYNVSVTALTNYCIRESLNDETVLYFNNVEFIGTLNDVSNLNNSYSTSPQGYQDHTAITNSVQAQGEGMNVFVESNATGRIKAWIDWNKDFVFDEATEKVYDTGIAASSTTFGFIIPPGQAVGDYRIRIRTYSSYHYYYGTSNNTYDYTACETFYQNGNYNEYGETEDYTFTVVESCDATITSLTEANTCGPGTVTLGVTGSPSTTSFNWYANSTDTTPLATTNTGSWTTPSISATTDYYVTAVNGTCESLVKTKITATILTITTLTFTPSVPEVCGEDDIIELAASAENEIIYLIDEDFEGAGLGSFSNNNIADNGASENAATMWQQRTSTFVPSEQVWFPAIASGFKSNKFVMATSDVGTSNIKENALESALLDASNFLDLTLSFDMYFSRYKNSNPEYVSVDVSTDSGTTWTTVQQYNNDIGYGTNFANLSLDLSSYIAEPTLKVRIRYFADAWCDGVAVDNIQLYGSKPLASSFTWTSSTPIDAYLDAAATNPYTAGTAASLVYVKPTTIQLQSPTFSFTATASLSNGCTVSETISINNKTLFWTGGSSTDWNDPSNWSQNNIPTANSCVIIPR</sequence>
<dbReference type="Pfam" id="PF19081">
    <property type="entry name" value="Ig_7"/>
    <property type="match status" value="1"/>
</dbReference>
<proteinExistence type="predicted"/>
<dbReference type="EMBL" id="CP113088">
    <property type="protein sequence ID" value="WAC01720.1"/>
    <property type="molecule type" value="Genomic_DNA"/>
</dbReference>
<evidence type="ECO:0000313" key="4">
    <source>
        <dbReference type="Proteomes" id="UP001164705"/>
    </source>
</evidence>
<protein>
    <submittedName>
        <fullName evidence="3">GEVED domain-containing protein</fullName>
    </submittedName>
</protein>
<dbReference type="RefSeq" id="WP_267676318.1">
    <property type="nucleotide sequence ID" value="NZ_CP113088.1"/>
</dbReference>
<dbReference type="SUPFAM" id="SSF49899">
    <property type="entry name" value="Concanavalin A-like lectins/glucanases"/>
    <property type="match status" value="1"/>
</dbReference>
<evidence type="ECO:0000259" key="2">
    <source>
        <dbReference type="Pfam" id="PF20009"/>
    </source>
</evidence>
<reference evidence="3" key="1">
    <citation type="submission" date="2022-11" db="EMBL/GenBank/DDBJ databases">
        <title>Lacinutrix neustonica HL-RS19T sp. nov., isolated from the surface microlayer sample of brackish Lake Shihwa.</title>
        <authorList>
            <person name="Choi J.Y."/>
            <person name="Hwang C.Y."/>
        </authorList>
    </citation>
    <scope>NUCLEOTIDE SEQUENCE</scope>
    <source>
        <strain evidence="3">HL-RS19</strain>
    </source>
</reference>
<keyword evidence="4" id="KW-1185">Reference proteome</keyword>
<dbReference type="KEGG" id="lnu:N7U66_17730"/>
<dbReference type="Proteomes" id="UP001164705">
    <property type="component" value="Chromosome"/>
</dbReference>
<evidence type="ECO:0000259" key="1">
    <source>
        <dbReference type="Pfam" id="PF19081"/>
    </source>
</evidence>
<dbReference type="Pfam" id="PF20009">
    <property type="entry name" value="GEVED"/>
    <property type="match status" value="2"/>
</dbReference>
<dbReference type="GO" id="GO:0005975">
    <property type="term" value="P:carbohydrate metabolic process"/>
    <property type="evidence" value="ECO:0007669"/>
    <property type="project" value="UniProtKB-ARBA"/>
</dbReference>
<dbReference type="InterPro" id="IPR013320">
    <property type="entry name" value="ConA-like_dom_sf"/>
</dbReference>
<name>A0A9E8MVH8_9FLAO</name>
<feature type="domain" description="GEVED" evidence="2">
    <location>
        <begin position="73"/>
        <end position="153"/>
    </location>
</feature>
<gene>
    <name evidence="3" type="ORF">N7U66_17730</name>
</gene>
<organism evidence="3 4">
    <name type="scientific">Lacinutrix neustonica</name>
    <dbReference type="NCBI Taxonomy" id="2980107"/>
    <lineage>
        <taxon>Bacteria</taxon>
        <taxon>Pseudomonadati</taxon>
        <taxon>Bacteroidota</taxon>
        <taxon>Flavobacteriia</taxon>
        <taxon>Flavobacteriales</taxon>
        <taxon>Flavobacteriaceae</taxon>
        <taxon>Lacinutrix</taxon>
    </lineage>
</organism>
<dbReference type="Gene3D" id="2.60.120.260">
    <property type="entry name" value="Galactose-binding domain-like"/>
    <property type="match status" value="1"/>
</dbReference>
<feature type="domain" description="Ig-like" evidence="1">
    <location>
        <begin position="332"/>
        <end position="409"/>
    </location>
</feature>
<dbReference type="InterPro" id="IPR044023">
    <property type="entry name" value="Ig_7"/>
</dbReference>
<dbReference type="InterPro" id="IPR045474">
    <property type="entry name" value="GEVED"/>
</dbReference>
<accession>A0A9E8MVH8</accession>
<feature type="domain" description="GEVED" evidence="2">
    <location>
        <begin position="230"/>
        <end position="321"/>
    </location>
</feature>